<dbReference type="Pfam" id="PF07811">
    <property type="entry name" value="TadE"/>
    <property type="match status" value="1"/>
</dbReference>
<keyword evidence="1" id="KW-0472">Membrane</keyword>
<organism evidence="3 4">
    <name type="scientific">Novipirellula aureliae</name>
    <dbReference type="NCBI Taxonomy" id="2527966"/>
    <lineage>
        <taxon>Bacteria</taxon>
        <taxon>Pseudomonadati</taxon>
        <taxon>Planctomycetota</taxon>
        <taxon>Planctomycetia</taxon>
        <taxon>Pirellulales</taxon>
        <taxon>Pirellulaceae</taxon>
        <taxon>Novipirellula</taxon>
    </lineage>
</organism>
<accession>A0A5C6DXV2</accession>
<evidence type="ECO:0000313" key="4">
    <source>
        <dbReference type="Proteomes" id="UP000315471"/>
    </source>
</evidence>
<dbReference type="EMBL" id="SJPY01000004">
    <property type="protein sequence ID" value="TWU41235.1"/>
    <property type="molecule type" value="Genomic_DNA"/>
</dbReference>
<dbReference type="AlphaFoldDB" id="A0A5C6DXV2"/>
<sequence>MTATNARAKNRRLRRHRRGAAAVEFAVCLPILVILVFGSIEACSFIFLKQSLSVAAYEGAREAALSNSTTSAASTRSQQILDSRGVTDYAISFPGGTPDAALRGQPVTVEVSAPTQTNSPLAGQFVPNRTLVSRVVMLKE</sequence>
<keyword evidence="1" id="KW-1133">Transmembrane helix</keyword>
<dbReference type="InterPro" id="IPR012495">
    <property type="entry name" value="TadE-like_dom"/>
</dbReference>
<evidence type="ECO:0000313" key="3">
    <source>
        <dbReference type="EMBL" id="TWU41235.1"/>
    </source>
</evidence>
<gene>
    <name evidence="3" type="ORF">Q31b_26740</name>
</gene>
<evidence type="ECO:0000256" key="1">
    <source>
        <dbReference type="SAM" id="Phobius"/>
    </source>
</evidence>
<reference evidence="3 4" key="1">
    <citation type="submission" date="2019-02" db="EMBL/GenBank/DDBJ databases">
        <title>Deep-cultivation of Planctomycetes and their phenomic and genomic characterization uncovers novel biology.</title>
        <authorList>
            <person name="Wiegand S."/>
            <person name="Jogler M."/>
            <person name="Boedeker C."/>
            <person name="Pinto D."/>
            <person name="Vollmers J."/>
            <person name="Rivas-Marin E."/>
            <person name="Kohn T."/>
            <person name="Peeters S.H."/>
            <person name="Heuer A."/>
            <person name="Rast P."/>
            <person name="Oberbeckmann S."/>
            <person name="Bunk B."/>
            <person name="Jeske O."/>
            <person name="Meyerdierks A."/>
            <person name="Storesund J.E."/>
            <person name="Kallscheuer N."/>
            <person name="Luecker S."/>
            <person name="Lage O.M."/>
            <person name="Pohl T."/>
            <person name="Merkel B.J."/>
            <person name="Hornburger P."/>
            <person name="Mueller R.-W."/>
            <person name="Bruemmer F."/>
            <person name="Labrenz M."/>
            <person name="Spormann A.M."/>
            <person name="Op Den Camp H."/>
            <person name="Overmann J."/>
            <person name="Amann R."/>
            <person name="Jetten M.S.M."/>
            <person name="Mascher T."/>
            <person name="Medema M.H."/>
            <person name="Devos D.P."/>
            <person name="Kaster A.-K."/>
            <person name="Ovreas L."/>
            <person name="Rohde M."/>
            <person name="Galperin M.Y."/>
            <person name="Jogler C."/>
        </authorList>
    </citation>
    <scope>NUCLEOTIDE SEQUENCE [LARGE SCALE GENOMIC DNA]</scope>
    <source>
        <strain evidence="3 4">Q31b</strain>
    </source>
</reference>
<feature type="transmembrane region" description="Helical" evidence="1">
    <location>
        <begin position="21"/>
        <end position="40"/>
    </location>
</feature>
<keyword evidence="1" id="KW-0812">Transmembrane</keyword>
<evidence type="ECO:0000259" key="2">
    <source>
        <dbReference type="Pfam" id="PF07811"/>
    </source>
</evidence>
<name>A0A5C6DXV2_9BACT</name>
<proteinExistence type="predicted"/>
<dbReference type="OrthoDB" id="276644at2"/>
<dbReference type="Proteomes" id="UP000315471">
    <property type="component" value="Unassembled WGS sequence"/>
</dbReference>
<comment type="caution">
    <text evidence="3">The sequence shown here is derived from an EMBL/GenBank/DDBJ whole genome shotgun (WGS) entry which is preliminary data.</text>
</comment>
<keyword evidence="4" id="KW-1185">Reference proteome</keyword>
<feature type="domain" description="TadE-like" evidence="2">
    <location>
        <begin position="19"/>
        <end position="61"/>
    </location>
</feature>
<dbReference type="RefSeq" id="WP_146600086.1">
    <property type="nucleotide sequence ID" value="NZ_SJPY01000004.1"/>
</dbReference>
<protein>
    <submittedName>
        <fullName evidence="3">TadE-like protein</fullName>
    </submittedName>
</protein>